<dbReference type="Proteomes" id="UP000307507">
    <property type="component" value="Unassembled WGS sequence"/>
</dbReference>
<sequence length="150" mass="17927">MIIGKIAIDLAQLHYSLLPEVTEAVQHYLSNKNEITTIRKLIEVITNEEFILYINEAFMYFEIYENCEFNPVTAAQLQEFIKYKVIDPNVPNARYFCNFYYENGKCIDPKKGIDAVRSYEPCLIEFSHTSMMTYYVFDWYLDEYRFEIED</sequence>
<name>A0A4S4A436_9FLAO</name>
<dbReference type="RefSeq" id="WP_136401742.1">
    <property type="nucleotide sequence ID" value="NZ_SSNZ01000001.1"/>
</dbReference>
<evidence type="ECO:0000313" key="1">
    <source>
        <dbReference type="EMBL" id="THF53219.1"/>
    </source>
</evidence>
<evidence type="ECO:0000313" key="2">
    <source>
        <dbReference type="Proteomes" id="UP000307507"/>
    </source>
</evidence>
<organism evidence="1 2">
    <name type="scientific">Flavobacterium supellecticarium</name>
    <dbReference type="NCBI Taxonomy" id="2565924"/>
    <lineage>
        <taxon>Bacteria</taxon>
        <taxon>Pseudomonadati</taxon>
        <taxon>Bacteroidota</taxon>
        <taxon>Flavobacteriia</taxon>
        <taxon>Flavobacteriales</taxon>
        <taxon>Flavobacteriaceae</taxon>
        <taxon>Flavobacterium</taxon>
    </lineage>
</organism>
<gene>
    <name evidence="1" type="ORF">E6C50_03180</name>
</gene>
<comment type="caution">
    <text evidence="1">The sequence shown here is derived from an EMBL/GenBank/DDBJ whole genome shotgun (WGS) entry which is preliminary data.</text>
</comment>
<dbReference type="AlphaFoldDB" id="A0A4S4A436"/>
<keyword evidence="2" id="KW-1185">Reference proteome</keyword>
<reference evidence="1 2" key="1">
    <citation type="submission" date="2019-04" db="EMBL/GenBank/DDBJ databases">
        <title>Flavobacterium sp. nov. isolated from construction timber.</title>
        <authorList>
            <person name="Lin S.-Y."/>
            <person name="Chang C.-T."/>
            <person name="Young C.-C."/>
        </authorList>
    </citation>
    <scope>NUCLEOTIDE SEQUENCE [LARGE SCALE GENOMIC DNA]</scope>
    <source>
        <strain evidence="1 2">CC-CTC003</strain>
    </source>
</reference>
<dbReference type="EMBL" id="SSNZ01000001">
    <property type="protein sequence ID" value="THF53219.1"/>
    <property type="molecule type" value="Genomic_DNA"/>
</dbReference>
<proteinExistence type="predicted"/>
<accession>A0A4S4A436</accession>
<protein>
    <submittedName>
        <fullName evidence="1">Uncharacterized protein</fullName>
    </submittedName>
</protein>